<comment type="caution">
    <text evidence="1">The sequence shown here is derived from an EMBL/GenBank/DDBJ whole genome shotgun (WGS) entry which is preliminary data.</text>
</comment>
<reference evidence="1 2" key="1">
    <citation type="journal article" date="2017" name="Genome Med.">
        <title>A novel Ruminococcus gnavus clade enriched in inflammatory bowel disease patients.</title>
        <authorList>
            <person name="Hall A.B."/>
            <person name="Yassour M."/>
            <person name="Sauk J."/>
            <person name="Garner A."/>
            <person name="Jiang X."/>
            <person name="Arthur T."/>
            <person name="Lagoudas G.K."/>
            <person name="Vatanen T."/>
            <person name="Fornelos N."/>
            <person name="Wilson R."/>
            <person name="Bertha M."/>
            <person name="Cohen M."/>
            <person name="Garber J."/>
            <person name="Khalili H."/>
            <person name="Gevers D."/>
            <person name="Ananthakrishnan A.N."/>
            <person name="Kugathasan S."/>
            <person name="Lander E.S."/>
            <person name="Blainey P."/>
            <person name="Vlamakis H."/>
            <person name="Xavier R.J."/>
            <person name="Huttenhower C."/>
        </authorList>
    </citation>
    <scope>NUCLEOTIDE SEQUENCE [LARGE SCALE GENOMIC DNA]</scope>
    <source>
        <strain evidence="1 2">RJX1128</strain>
    </source>
</reference>
<organism evidence="1 2">
    <name type="scientific">Mediterraneibacter gnavus</name>
    <name type="common">Ruminococcus gnavus</name>
    <dbReference type="NCBI Taxonomy" id="33038"/>
    <lineage>
        <taxon>Bacteria</taxon>
        <taxon>Bacillati</taxon>
        <taxon>Bacillota</taxon>
        <taxon>Clostridia</taxon>
        <taxon>Lachnospirales</taxon>
        <taxon>Lachnospiraceae</taxon>
        <taxon>Mediterraneibacter</taxon>
    </lineage>
</organism>
<evidence type="ECO:0000313" key="1">
    <source>
        <dbReference type="EMBL" id="PLT87020.1"/>
    </source>
</evidence>
<sequence length="139" mass="16166">MNKDVKYIQLPPIPEDIEMPALEAIWLIAKMSHEEREDALVQLQAMLGDEDTGEMDCDTLQEILDKYGDVEEDNVFSEYIECIRRLLAKLVLESYDVAAYVYQKRCVEKLSLEEIMATTRVSSDALKMFVKYFDLRCIK</sequence>
<name>A0A2N5Q051_MEDGN</name>
<evidence type="ECO:0008006" key="3">
    <source>
        <dbReference type="Google" id="ProtNLM"/>
    </source>
</evidence>
<dbReference type="AlphaFoldDB" id="A0A2N5Q051"/>
<protein>
    <recommendedName>
        <fullName evidence="3">HTH araC/xylS-type domain-containing protein</fullName>
    </recommendedName>
</protein>
<dbReference type="EMBL" id="NIHW01000016">
    <property type="protein sequence ID" value="PLT87020.1"/>
    <property type="molecule type" value="Genomic_DNA"/>
</dbReference>
<proteinExistence type="predicted"/>
<dbReference type="Proteomes" id="UP000234840">
    <property type="component" value="Unassembled WGS sequence"/>
</dbReference>
<gene>
    <name evidence="1" type="ORF">CDL20_07770</name>
</gene>
<accession>A0A2N5Q051</accession>
<dbReference type="RefSeq" id="WP_101882423.1">
    <property type="nucleotide sequence ID" value="NZ_NIHW01000016.1"/>
</dbReference>
<evidence type="ECO:0000313" key="2">
    <source>
        <dbReference type="Proteomes" id="UP000234840"/>
    </source>
</evidence>